<evidence type="ECO:0000313" key="2">
    <source>
        <dbReference type="Proteomes" id="UP000298180"/>
    </source>
</evidence>
<dbReference type="AlphaFoldDB" id="A0A4Z0BML0"/>
<dbReference type="RefSeq" id="WP_135265404.1">
    <property type="nucleotide sequence ID" value="NZ_SMLM01000004.1"/>
</dbReference>
<gene>
    <name evidence="1" type="ORF">EZ313_21645</name>
</gene>
<dbReference type="OrthoDB" id="7593450at2"/>
<name>A0A4Z0BML0_9BURK</name>
<organism evidence="1 2">
    <name type="scientific">Ramlibacter henchirensis</name>
    <dbReference type="NCBI Taxonomy" id="204072"/>
    <lineage>
        <taxon>Bacteria</taxon>
        <taxon>Pseudomonadati</taxon>
        <taxon>Pseudomonadota</taxon>
        <taxon>Betaproteobacteria</taxon>
        <taxon>Burkholderiales</taxon>
        <taxon>Comamonadaceae</taxon>
        <taxon>Ramlibacter</taxon>
    </lineage>
</organism>
<dbReference type="Pfam" id="PF06041">
    <property type="entry name" value="DUF924"/>
    <property type="match status" value="1"/>
</dbReference>
<dbReference type="InterPro" id="IPR010323">
    <property type="entry name" value="DUF924"/>
</dbReference>
<accession>A0A4Z0BML0</accession>
<evidence type="ECO:0000313" key="1">
    <source>
        <dbReference type="EMBL" id="TFY99178.1"/>
    </source>
</evidence>
<dbReference type="InterPro" id="IPR011990">
    <property type="entry name" value="TPR-like_helical_dom_sf"/>
</dbReference>
<keyword evidence="2" id="KW-1185">Reference proteome</keyword>
<comment type="caution">
    <text evidence="1">The sequence shown here is derived from an EMBL/GenBank/DDBJ whole genome shotgun (WGS) entry which is preliminary data.</text>
</comment>
<reference evidence="1 2" key="1">
    <citation type="submission" date="2019-03" db="EMBL/GenBank/DDBJ databases">
        <title>Ramlibacter henchirensis DSM 14656, whole genome shotgun sequence.</title>
        <authorList>
            <person name="Zhang X."/>
            <person name="Feng G."/>
            <person name="Zhu H."/>
        </authorList>
    </citation>
    <scope>NUCLEOTIDE SEQUENCE [LARGE SCALE GENOMIC DNA]</scope>
    <source>
        <strain evidence="1 2">DSM 14656</strain>
    </source>
</reference>
<dbReference type="Gene3D" id="1.25.40.10">
    <property type="entry name" value="Tetratricopeptide repeat domain"/>
    <property type="match status" value="1"/>
</dbReference>
<dbReference type="EMBL" id="SMLM01000004">
    <property type="protein sequence ID" value="TFY99178.1"/>
    <property type="molecule type" value="Genomic_DNA"/>
</dbReference>
<dbReference type="Gene3D" id="1.20.58.320">
    <property type="entry name" value="TPR-like"/>
    <property type="match status" value="1"/>
</dbReference>
<dbReference type="Proteomes" id="UP000298180">
    <property type="component" value="Unassembled WGS sequence"/>
</dbReference>
<proteinExistence type="predicted"/>
<protein>
    <submittedName>
        <fullName evidence="1">DUF924 family protein</fullName>
    </submittedName>
</protein>
<sequence length="185" mass="20856">MSRSQMLASPTEVVRFWSDAGADRWFRKDEAFDREFRDRFLPAHAAAAHGELLDDWRRTAEGSLGLLVLLDQFPRNAFRGSARMYATDALARLVAQQAVEAGQRGQVAQAMQGFFHLPFSHSEWLPDQVRAVELARTLDPESERWAIHHHDVVARFGRFPHRNALLGRNSTAAERAFLAEGGFAG</sequence>
<dbReference type="SUPFAM" id="SSF48452">
    <property type="entry name" value="TPR-like"/>
    <property type="match status" value="1"/>
</dbReference>